<name>A0A2P2PZL8_RHIMU</name>
<organism evidence="1">
    <name type="scientific">Rhizophora mucronata</name>
    <name type="common">Asiatic mangrove</name>
    <dbReference type="NCBI Taxonomy" id="61149"/>
    <lineage>
        <taxon>Eukaryota</taxon>
        <taxon>Viridiplantae</taxon>
        <taxon>Streptophyta</taxon>
        <taxon>Embryophyta</taxon>
        <taxon>Tracheophyta</taxon>
        <taxon>Spermatophyta</taxon>
        <taxon>Magnoliopsida</taxon>
        <taxon>eudicotyledons</taxon>
        <taxon>Gunneridae</taxon>
        <taxon>Pentapetalae</taxon>
        <taxon>rosids</taxon>
        <taxon>fabids</taxon>
        <taxon>Malpighiales</taxon>
        <taxon>Rhizophoraceae</taxon>
        <taxon>Rhizophora</taxon>
    </lineage>
</organism>
<protein>
    <submittedName>
        <fullName evidence="1">Uncharacterized protein</fullName>
    </submittedName>
</protein>
<proteinExistence type="predicted"/>
<reference evidence="1" key="1">
    <citation type="submission" date="2018-02" db="EMBL/GenBank/DDBJ databases">
        <title>Rhizophora mucronata_Transcriptome.</title>
        <authorList>
            <person name="Meera S.P."/>
            <person name="Sreeshan A."/>
            <person name="Augustine A."/>
        </authorList>
    </citation>
    <scope>NUCLEOTIDE SEQUENCE</scope>
    <source>
        <tissue evidence="1">Leaf</tissue>
    </source>
</reference>
<dbReference type="AlphaFoldDB" id="A0A2P2PZL8"/>
<accession>A0A2P2PZL8</accession>
<evidence type="ECO:0000313" key="1">
    <source>
        <dbReference type="EMBL" id="MBX60180.1"/>
    </source>
</evidence>
<dbReference type="EMBL" id="GGEC01079696">
    <property type="protein sequence ID" value="MBX60180.1"/>
    <property type="molecule type" value="Transcribed_RNA"/>
</dbReference>
<sequence>MTIVNVYFSLCCCNIGNYAEDSMMGKEKSAKLQSLCVYIF</sequence>